<keyword evidence="8" id="KW-1185">Reference proteome</keyword>
<dbReference type="PROSITE" id="PS50011">
    <property type="entry name" value="PROTEIN_KINASE_DOM"/>
    <property type="match status" value="1"/>
</dbReference>
<reference evidence="7 8" key="1">
    <citation type="journal article" date="2024" name="J Genomics">
        <title>Draft genome sequencing and assembly of Favolaschia claudopus CIRM-BRFM 2984 isolated from oak limbs.</title>
        <authorList>
            <person name="Navarro D."/>
            <person name="Drula E."/>
            <person name="Chaduli D."/>
            <person name="Cazenave R."/>
            <person name="Ahrendt S."/>
            <person name="Wang J."/>
            <person name="Lipzen A."/>
            <person name="Daum C."/>
            <person name="Barry K."/>
            <person name="Grigoriev I.V."/>
            <person name="Favel A."/>
            <person name="Rosso M.N."/>
            <person name="Martin F."/>
        </authorList>
    </citation>
    <scope>NUCLEOTIDE SEQUENCE [LARGE SCALE GENOMIC DNA]</scope>
    <source>
        <strain evidence="7 8">CIRM-BRFM 2984</strain>
    </source>
</reference>
<feature type="compositionally biased region" description="Polar residues" evidence="5">
    <location>
        <begin position="667"/>
        <end position="678"/>
    </location>
</feature>
<feature type="region of interest" description="Disordered" evidence="5">
    <location>
        <begin position="470"/>
        <end position="509"/>
    </location>
</feature>
<dbReference type="InterPro" id="IPR008271">
    <property type="entry name" value="Ser/Thr_kinase_AS"/>
</dbReference>
<dbReference type="PROSITE" id="PS00108">
    <property type="entry name" value="PROTEIN_KINASE_ST"/>
    <property type="match status" value="1"/>
</dbReference>
<feature type="compositionally biased region" description="Low complexity" evidence="5">
    <location>
        <begin position="657"/>
        <end position="666"/>
    </location>
</feature>
<evidence type="ECO:0000256" key="2">
    <source>
        <dbReference type="ARBA" id="ARBA00038271"/>
    </source>
</evidence>
<evidence type="ECO:0000313" key="8">
    <source>
        <dbReference type="Proteomes" id="UP001362999"/>
    </source>
</evidence>
<comment type="similarity">
    <text evidence="2">Belongs to the protein kinase superfamily. STE Ser/Thr protein kinase family. COT1 subfamily.</text>
</comment>
<dbReference type="PANTHER" id="PTHR22988">
    <property type="entry name" value="MYOTONIC DYSTROPHY S/T KINASE-RELATED"/>
    <property type="match status" value="1"/>
</dbReference>
<feature type="compositionally biased region" description="Low complexity" evidence="5">
    <location>
        <begin position="680"/>
        <end position="710"/>
    </location>
</feature>
<comment type="catalytic activity">
    <reaction evidence="4">
        <text>L-seryl-[protein] + ATP = O-phospho-L-seryl-[protein] + ADP + H(+)</text>
        <dbReference type="Rhea" id="RHEA:17989"/>
        <dbReference type="Rhea" id="RHEA-COMP:9863"/>
        <dbReference type="Rhea" id="RHEA-COMP:11604"/>
        <dbReference type="ChEBI" id="CHEBI:15378"/>
        <dbReference type="ChEBI" id="CHEBI:29999"/>
        <dbReference type="ChEBI" id="CHEBI:30616"/>
        <dbReference type="ChEBI" id="CHEBI:83421"/>
        <dbReference type="ChEBI" id="CHEBI:456216"/>
        <dbReference type="EC" id="2.7.11.1"/>
    </reaction>
</comment>
<evidence type="ECO:0000256" key="4">
    <source>
        <dbReference type="ARBA" id="ARBA00048679"/>
    </source>
</evidence>
<feature type="region of interest" description="Disordered" evidence="5">
    <location>
        <begin position="577"/>
        <end position="721"/>
    </location>
</feature>
<dbReference type="Proteomes" id="UP001362999">
    <property type="component" value="Unassembled WGS sequence"/>
</dbReference>
<dbReference type="GO" id="GO:0005524">
    <property type="term" value="F:ATP binding"/>
    <property type="evidence" value="ECO:0007669"/>
    <property type="project" value="InterPro"/>
</dbReference>
<dbReference type="InterPro" id="IPR000719">
    <property type="entry name" value="Prot_kinase_dom"/>
</dbReference>
<dbReference type="GO" id="GO:0031032">
    <property type="term" value="P:actomyosin structure organization"/>
    <property type="evidence" value="ECO:0007669"/>
    <property type="project" value="TreeGrafter"/>
</dbReference>
<dbReference type="GO" id="GO:0005856">
    <property type="term" value="C:cytoskeleton"/>
    <property type="evidence" value="ECO:0007669"/>
    <property type="project" value="TreeGrafter"/>
</dbReference>
<dbReference type="AlphaFoldDB" id="A0AAW0DJQ5"/>
<evidence type="ECO:0000259" key="6">
    <source>
        <dbReference type="PROSITE" id="PS50011"/>
    </source>
</evidence>
<dbReference type="InterPro" id="IPR011009">
    <property type="entry name" value="Kinase-like_dom_sf"/>
</dbReference>
<evidence type="ECO:0000256" key="1">
    <source>
        <dbReference type="ARBA" id="ARBA00022553"/>
    </source>
</evidence>
<dbReference type="InterPro" id="IPR050839">
    <property type="entry name" value="Rho-assoc_Ser/Thr_Kinase"/>
</dbReference>
<dbReference type="SUPFAM" id="SSF56112">
    <property type="entry name" value="Protein kinase-like (PK-like)"/>
    <property type="match status" value="1"/>
</dbReference>
<keyword evidence="7" id="KW-0418">Kinase</keyword>
<dbReference type="GO" id="GO:0005737">
    <property type="term" value="C:cytoplasm"/>
    <property type="evidence" value="ECO:0007669"/>
    <property type="project" value="TreeGrafter"/>
</dbReference>
<dbReference type="Gene3D" id="3.30.200.20">
    <property type="entry name" value="Phosphorylase Kinase, domain 1"/>
    <property type="match status" value="1"/>
</dbReference>
<evidence type="ECO:0000313" key="7">
    <source>
        <dbReference type="EMBL" id="KAK7052094.1"/>
    </source>
</evidence>
<protein>
    <submittedName>
        <fullName evidence="7">Kinase-like domain-containing protein</fullName>
    </submittedName>
</protein>
<keyword evidence="1" id="KW-0597">Phosphoprotein</keyword>
<feature type="compositionally biased region" description="Polar residues" evidence="5">
    <location>
        <begin position="587"/>
        <end position="606"/>
    </location>
</feature>
<keyword evidence="7" id="KW-0808">Transferase</keyword>
<comment type="caution">
    <text evidence="7">The sequence shown here is derived from an EMBL/GenBank/DDBJ whole genome shotgun (WGS) entry which is preliminary data.</text>
</comment>
<dbReference type="PANTHER" id="PTHR22988:SF71">
    <property type="entry name" value="CITRON RHO-INTERACTING KINASE"/>
    <property type="match status" value="1"/>
</dbReference>
<organism evidence="7 8">
    <name type="scientific">Favolaschia claudopus</name>
    <dbReference type="NCBI Taxonomy" id="2862362"/>
    <lineage>
        <taxon>Eukaryota</taxon>
        <taxon>Fungi</taxon>
        <taxon>Dikarya</taxon>
        <taxon>Basidiomycota</taxon>
        <taxon>Agaricomycotina</taxon>
        <taxon>Agaricomycetes</taxon>
        <taxon>Agaricomycetidae</taxon>
        <taxon>Agaricales</taxon>
        <taxon>Marasmiineae</taxon>
        <taxon>Mycenaceae</taxon>
        <taxon>Favolaschia</taxon>
    </lineage>
</organism>
<evidence type="ECO:0000256" key="5">
    <source>
        <dbReference type="SAM" id="MobiDB-lite"/>
    </source>
</evidence>
<dbReference type="Gene3D" id="1.10.510.10">
    <property type="entry name" value="Transferase(Phosphotransferase) domain 1"/>
    <property type="match status" value="1"/>
</dbReference>
<comment type="catalytic activity">
    <reaction evidence="3">
        <text>L-threonyl-[protein] + ATP = O-phospho-L-threonyl-[protein] + ADP + H(+)</text>
        <dbReference type="Rhea" id="RHEA:46608"/>
        <dbReference type="Rhea" id="RHEA-COMP:11060"/>
        <dbReference type="Rhea" id="RHEA-COMP:11605"/>
        <dbReference type="ChEBI" id="CHEBI:15378"/>
        <dbReference type="ChEBI" id="CHEBI:30013"/>
        <dbReference type="ChEBI" id="CHEBI:30616"/>
        <dbReference type="ChEBI" id="CHEBI:61977"/>
        <dbReference type="ChEBI" id="CHEBI:456216"/>
        <dbReference type="EC" id="2.7.11.1"/>
    </reaction>
</comment>
<dbReference type="GO" id="GO:0004674">
    <property type="term" value="F:protein serine/threonine kinase activity"/>
    <property type="evidence" value="ECO:0007669"/>
    <property type="project" value="UniProtKB-EC"/>
</dbReference>
<gene>
    <name evidence="7" type="ORF">R3P38DRAFT_2502151</name>
</gene>
<sequence length="779" mass="85233">MSTTSWLQRKVRLRTLLKTTTDGEEECGRALDRILHGQNVIGKTAKTAEIDALRFQDADLQLVGALERGQFGLIDVVKCHLDGKMYVRKAVERRFAMRVREQCSPQFERDILLRARLSNSICAPHLLCAFQTPTHLNLVMTYGEGGSLWDVLESSPLGGRVTEEDMAWWTPQVVNAVNWCHEQGFVHRDIKPHNFVLTPSAHVLLIDFGSAAPLVGPERRVPKRHCLVPCGTCDYIAPEILHAHEQALVALEMELAAEEEGVSRVAENSRQDEDGYGFEVDWWSTGAMLYEMVYGVAPFFATDIRQTYQRIVQHERSLRFDSAVHVSAVFQDLLRRFLTHADRRIGRGGVHEIHHHPAFVEVNWTTLGIEVAPPALHLPQFTYAEPSIVSQVEQDSSVSQPFAFSALFQSSPMSVASPAVASQATPQRASVSSSAAPDDAFIGFSWGPPDDAFSEASFSSERSMSSLLREADIDDQATPRPPRLGKVLATPNPRLLSVPNPSTITPAPTRLHSYPFVTPMRPGMGTHPPQTIARSTVRRTTGTGTGTARRPVSDREAMKQLADCVGMSARKRVLASGRKPRVLPAMTATTFAPPLNQTRRASTSRRSLPPPVLIPTYGESSQGRARPARALTGPSSSERDTETESEGPPSPSPSPRPGSAMSRRSATPTLTGTYNHTPRSAHSAAMLSGAAAHSGSGNSLSVPVLRSRSGSGSGSIGRSGRSVEVTEVVAADSPTWEDTTFDALEVKHAAMMEEIMLLEERLDQFSSAFVEGRRRHSSR</sequence>
<dbReference type="Pfam" id="PF00069">
    <property type="entry name" value="Pkinase"/>
    <property type="match status" value="2"/>
</dbReference>
<feature type="domain" description="Protein kinase" evidence="6">
    <location>
        <begin position="60"/>
        <end position="359"/>
    </location>
</feature>
<proteinExistence type="inferred from homology"/>
<name>A0AAW0DJQ5_9AGAR</name>
<dbReference type="SMART" id="SM00220">
    <property type="entry name" value="S_TKc"/>
    <property type="match status" value="1"/>
</dbReference>
<accession>A0AAW0DJQ5</accession>
<dbReference type="EMBL" id="JAWWNJ010000007">
    <property type="protein sequence ID" value="KAK7052094.1"/>
    <property type="molecule type" value="Genomic_DNA"/>
</dbReference>
<evidence type="ECO:0000256" key="3">
    <source>
        <dbReference type="ARBA" id="ARBA00047899"/>
    </source>
</evidence>